<feature type="compositionally biased region" description="Basic and acidic residues" evidence="11">
    <location>
        <begin position="1480"/>
        <end position="1490"/>
    </location>
</feature>
<evidence type="ECO:0000256" key="7">
    <source>
        <dbReference type="ARBA" id="ARBA00022840"/>
    </source>
</evidence>
<dbReference type="Pfam" id="PF13890">
    <property type="entry name" value="Rab3-GTPase_cat"/>
    <property type="match status" value="1"/>
</dbReference>
<feature type="compositionally biased region" description="Polar residues" evidence="11">
    <location>
        <begin position="769"/>
        <end position="786"/>
    </location>
</feature>
<dbReference type="InterPro" id="IPR051131">
    <property type="entry name" value="NEK_Ser/Thr_kinase_NIMA"/>
</dbReference>
<proteinExistence type="inferred from homology"/>
<evidence type="ECO:0000256" key="3">
    <source>
        <dbReference type="ARBA" id="ARBA00022527"/>
    </source>
</evidence>
<keyword evidence="7 10" id="KW-0067">ATP-binding</keyword>
<dbReference type="SMART" id="SM00220">
    <property type="entry name" value="S_TKc"/>
    <property type="match status" value="1"/>
</dbReference>
<feature type="region of interest" description="Disordered" evidence="11">
    <location>
        <begin position="1423"/>
        <end position="1459"/>
    </location>
</feature>
<dbReference type="FunFam" id="1.10.510.10:FF:000571">
    <property type="entry name" value="Maternal embryonic leucine zipper kinase"/>
    <property type="match status" value="1"/>
</dbReference>
<feature type="compositionally biased region" description="Polar residues" evidence="11">
    <location>
        <begin position="904"/>
        <end position="913"/>
    </location>
</feature>
<reference evidence="13 14" key="1">
    <citation type="journal article" date="2024" name="Nat. Commun.">
        <title>Phylogenomics reveals the evolutionary origins of lichenization in chlorophyte algae.</title>
        <authorList>
            <person name="Puginier C."/>
            <person name="Libourel C."/>
            <person name="Otte J."/>
            <person name="Skaloud P."/>
            <person name="Haon M."/>
            <person name="Grisel S."/>
            <person name="Petersen M."/>
            <person name="Berrin J.G."/>
            <person name="Delaux P.M."/>
            <person name="Dal Grande F."/>
            <person name="Keller J."/>
        </authorList>
    </citation>
    <scope>NUCLEOTIDE SEQUENCE [LARGE SCALE GENOMIC DNA]</scope>
    <source>
        <strain evidence="13 14">SAG 2043</strain>
    </source>
</reference>
<comment type="similarity">
    <text evidence="1">Belongs to the protein kinase superfamily. NEK Ser/Thr protein kinase family. NIMA subfamily.</text>
</comment>
<keyword evidence="3" id="KW-0723">Serine/threonine-protein kinase</keyword>
<evidence type="ECO:0000256" key="1">
    <source>
        <dbReference type="ARBA" id="ARBA00010886"/>
    </source>
</evidence>
<feature type="compositionally biased region" description="Polar residues" evidence="11">
    <location>
        <begin position="842"/>
        <end position="852"/>
    </location>
</feature>
<feature type="compositionally biased region" description="Polar residues" evidence="11">
    <location>
        <begin position="1623"/>
        <end position="1637"/>
    </location>
</feature>
<evidence type="ECO:0000256" key="6">
    <source>
        <dbReference type="ARBA" id="ARBA00022777"/>
    </source>
</evidence>
<evidence type="ECO:0000313" key="14">
    <source>
        <dbReference type="Proteomes" id="UP001489004"/>
    </source>
</evidence>
<dbReference type="InterPro" id="IPR000719">
    <property type="entry name" value="Prot_kinase_dom"/>
</dbReference>
<dbReference type="SUPFAM" id="SSF56112">
    <property type="entry name" value="Protein kinase-like (PK-like)"/>
    <property type="match status" value="1"/>
</dbReference>
<evidence type="ECO:0000256" key="2">
    <source>
        <dbReference type="ARBA" id="ARBA00012513"/>
    </source>
</evidence>
<evidence type="ECO:0000256" key="9">
    <source>
        <dbReference type="ARBA" id="ARBA00048679"/>
    </source>
</evidence>
<dbReference type="PANTHER" id="PTHR44899">
    <property type="entry name" value="CAMK FAMILY PROTEIN KINASE"/>
    <property type="match status" value="1"/>
</dbReference>
<keyword evidence="5 10" id="KW-0547">Nucleotide-binding</keyword>
<evidence type="ECO:0000256" key="10">
    <source>
        <dbReference type="PROSITE-ProRule" id="PRU10141"/>
    </source>
</evidence>
<dbReference type="GO" id="GO:0005524">
    <property type="term" value="F:ATP binding"/>
    <property type="evidence" value="ECO:0007669"/>
    <property type="project" value="UniProtKB-UniRule"/>
</dbReference>
<feature type="region of interest" description="Disordered" evidence="11">
    <location>
        <begin position="900"/>
        <end position="919"/>
    </location>
</feature>
<feature type="region of interest" description="Disordered" evidence="11">
    <location>
        <begin position="1370"/>
        <end position="1394"/>
    </location>
</feature>
<feature type="compositionally biased region" description="Basic and acidic residues" evidence="11">
    <location>
        <begin position="1498"/>
        <end position="1531"/>
    </location>
</feature>
<feature type="compositionally biased region" description="Basic and acidic residues" evidence="11">
    <location>
        <begin position="1380"/>
        <end position="1394"/>
    </location>
</feature>
<sequence length="1715" mass="184781">MQEELFQDFTVSTPWERCVADIEAALNSWKLIGLSELSKRPPAVVSGSRLPSLVKIQAVVQHKLQHRAEPYVLTLHLPHISANQTAKVKPTPPHAPALLWTASDSTAAADISWPGGSAAGWETQEGLHKLQRWFGVALFITLAPASYSRRILDEQEASSLLSALAVALSSTQVSWPAFLPVHDPYRDACWGIAVCGPSSTHFNSDSVRTSTLPERLLEVDGQLTLFSQQLAPHAPLAAAACLAAASDAGIASLASAAAGQPPAAYGPDVRVSVRKTYILPEQRNGGAEDSSQLEDPTTLWLDEWDEASSWRPWAAHADPLADLELDLDVLWTAVPAEAAVQEDCLNRNNATSWQLHALHAQTEAPAASGIFGSQASQPTRQHLRLPSSPDSSTSSFNIGLGASIAQPVELDGDEESDGSFTAMLTALARSRQAAVQARAIGQLAAPGWWAGQDVLVPPPAPPESVLQDVLRDLFQAPDLPSLFSRGFVALAEGSRGTAGGSATPPLLPALPGTTPCDSLLASLSLHALVFGNARAVAILWGRFGLRELPRGVAKTLEGVSLLAAPHTLLNVPLTQEAPVWTEDMLWEREATMSALGDSEVAHALRKRLQGDILTSDIAAFKAANPGCVLEDFVRWHSPRDWVPDAAMPGGGRLSERMSHQGGLWRQLWEQTAARPAAEQKPLMDPELEGERVLHYLETLPPAAIWDQLLAVGLSTTLHLLGQSVGAQLPAAAQALHRFHKQASRVLQSPPCQPIYLDRVDTWESGGSPGTAQTASQRHASASASNFRIKSEGNQLTDLVADVKASNQGMLGKFGGDAQPNGAKPGLAQMRRNRLSFAHAMGTQRSSSADNLESQGSAEGSAASTASTGASSLSATRFRTASKSETAVTPDAVSIQRRRAGSMFEQGSATASSEHFTKPSFQRDAVDDETGADEGLFFRSSSVAGPSHAFGSMYMPKAYQRNRSASVPDLAQPSGTNRNAEYMPAVVSLNGITSEPSRDMGSLTGWQALANEVMEEMADDPQDLQASAASPADYQAPPAWAPPTRPPDDHRAMESTMPHVEAKAGGTFYVLYELQDELGEGAFGKAVRARRRKDGQMLVVKIMQKMTDKARDEARNEVKVLASLDHPNIVKYYECYAERNNMMHIVMELCDDGDLDSYIKKRNGNLISEHEIMLKFVQICLALLHVHSKGIIHRDLKANNIFCCAHGIVKLGDFGISRKLTADQACARTMVGTPYYMSPEILKGKPYDAKTDIWAIGCVLYELCSLKKAFDANNLGAITMKIMKASVNPIPAQYSDDLKKLVESLLTKDPDARPKLQDVLELPYVRTHLRNYRKHIQLNVRTRQGSFERSLAQFNLDRTLSAAEAKLAKSLGLEEPSSPKPAKDPAKAASGEKRAKSEEFSCAASSLLDDGIARGAAALLRVQPSSKSSDQLPHGGSLQGAFVDRRTLHTQQSKKRSSLEIRRSTELRNADDVLRPVVSRSEKEIEAEKQAMKAAARAAAEEERKAKRARQEVERKAKRAREELEAREKLRAFQDAIKSKASSRAGSASTSGRNSPSASPTSSPSGSVHSSPSGSVTAQNPRGRSRSRFAPLIGGVGSGREDAEQLEEATSPSGKGMMARFFTRRQSLFSPAGSKTSAQVEDSDSDHDEDEEQVDASLDNLRQRVPSVLVQLQAVLNAPQSARTKPGEAGPGQRGGRLGRRISFHDAAGPGQEEGD</sequence>
<keyword evidence="6" id="KW-0418">Kinase</keyword>
<dbReference type="Pfam" id="PF00069">
    <property type="entry name" value="Pkinase"/>
    <property type="match status" value="1"/>
</dbReference>
<feature type="compositionally biased region" description="Polar residues" evidence="11">
    <location>
        <begin position="876"/>
        <end position="886"/>
    </location>
</feature>
<comment type="caution">
    <text evidence="13">The sequence shown here is derived from an EMBL/GenBank/DDBJ whole genome shotgun (WGS) entry which is preliminary data.</text>
</comment>
<feature type="compositionally biased region" description="Low complexity" evidence="11">
    <location>
        <begin position="853"/>
        <end position="875"/>
    </location>
</feature>
<gene>
    <name evidence="13" type="ORF">WJX72_011020</name>
</gene>
<dbReference type="FunFam" id="3.30.200.20:FF:000097">
    <property type="entry name" value="Probable serine/threonine-protein kinase nek1"/>
    <property type="match status" value="1"/>
</dbReference>
<evidence type="ECO:0000256" key="4">
    <source>
        <dbReference type="ARBA" id="ARBA00022679"/>
    </source>
</evidence>
<comment type="catalytic activity">
    <reaction evidence="8">
        <text>L-threonyl-[protein] + ATP = O-phospho-L-threonyl-[protein] + ADP + H(+)</text>
        <dbReference type="Rhea" id="RHEA:46608"/>
        <dbReference type="Rhea" id="RHEA-COMP:11060"/>
        <dbReference type="Rhea" id="RHEA-COMP:11605"/>
        <dbReference type="ChEBI" id="CHEBI:15378"/>
        <dbReference type="ChEBI" id="CHEBI:30013"/>
        <dbReference type="ChEBI" id="CHEBI:30616"/>
        <dbReference type="ChEBI" id="CHEBI:61977"/>
        <dbReference type="ChEBI" id="CHEBI:456216"/>
        <dbReference type="EC" id="2.7.11.1"/>
    </reaction>
</comment>
<feature type="region of interest" description="Disordered" evidence="11">
    <location>
        <begin position="371"/>
        <end position="394"/>
    </location>
</feature>
<dbReference type="PANTHER" id="PTHR44899:SF3">
    <property type="entry name" value="SERINE_THREONINE-PROTEIN KINASE NEK1"/>
    <property type="match status" value="1"/>
</dbReference>
<feature type="region of interest" description="Disordered" evidence="11">
    <location>
        <begin position="1480"/>
        <end position="1659"/>
    </location>
</feature>
<evidence type="ECO:0000313" key="13">
    <source>
        <dbReference type="EMBL" id="KAK9830325.1"/>
    </source>
</evidence>
<dbReference type="EMBL" id="JALJOR010000001">
    <property type="protein sequence ID" value="KAK9830325.1"/>
    <property type="molecule type" value="Genomic_DNA"/>
</dbReference>
<dbReference type="PROSITE" id="PS00107">
    <property type="entry name" value="PROTEIN_KINASE_ATP"/>
    <property type="match status" value="1"/>
</dbReference>
<evidence type="ECO:0000259" key="12">
    <source>
        <dbReference type="PROSITE" id="PS50011"/>
    </source>
</evidence>
<feature type="compositionally biased region" description="Acidic residues" evidence="11">
    <location>
        <begin position="1640"/>
        <end position="1653"/>
    </location>
</feature>
<dbReference type="PROSITE" id="PS00108">
    <property type="entry name" value="PROTEIN_KINASE_ST"/>
    <property type="match status" value="1"/>
</dbReference>
<feature type="binding site" evidence="10">
    <location>
        <position position="1100"/>
    </location>
    <ligand>
        <name>ATP</name>
        <dbReference type="ChEBI" id="CHEBI:30616"/>
    </ligand>
</feature>
<evidence type="ECO:0000256" key="8">
    <source>
        <dbReference type="ARBA" id="ARBA00047899"/>
    </source>
</evidence>
<feature type="compositionally biased region" description="Low complexity" evidence="11">
    <location>
        <begin position="1538"/>
        <end position="1577"/>
    </location>
</feature>
<dbReference type="CDD" id="cd08215">
    <property type="entry name" value="STKc_Nek"/>
    <property type="match status" value="1"/>
</dbReference>
<evidence type="ECO:0000256" key="11">
    <source>
        <dbReference type="SAM" id="MobiDB-lite"/>
    </source>
</evidence>
<feature type="domain" description="Protein kinase" evidence="12">
    <location>
        <begin position="1071"/>
        <end position="1324"/>
    </location>
</feature>
<dbReference type="GO" id="GO:0004674">
    <property type="term" value="F:protein serine/threonine kinase activity"/>
    <property type="evidence" value="ECO:0007669"/>
    <property type="project" value="UniProtKB-KW"/>
</dbReference>
<comment type="catalytic activity">
    <reaction evidence="9">
        <text>L-seryl-[protein] + ATP = O-phospho-L-seryl-[protein] + ADP + H(+)</text>
        <dbReference type="Rhea" id="RHEA:17989"/>
        <dbReference type="Rhea" id="RHEA-COMP:9863"/>
        <dbReference type="Rhea" id="RHEA-COMP:11604"/>
        <dbReference type="ChEBI" id="CHEBI:15378"/>
        <dbReference type="ChEBI" id="CHEBI:29999"/>
        <dbReference type="ChEBI" id="CHEBI:30616"/>
        <dbReference type="ChEBI" id="CHEBI:83421"/>
        <dbReference type="ChEBI" id="CHEBI:456216"/>
        <dbReference type="EC" id="2.7.11.1"/>
    </reaction>
</comment>
<feature type="region of interest" description="Disordered" evidence="11">
    <location>
        <begin position="1675"/>
        <end position="1715"/>
    </location>
</feature>
<feature type="region of interest" description="Disordered" evidence="11">
    <location>
        <begin position="762"/>
        <end position="786"/>
    </location>
</feature>
<name>A0AAW1R8J0_9CHLO</name>
<accession>A0AAW1R8J0</accession>
<organism evidence="13 14">
    <name type="scientific">[Myrmecia] bisecta</name>
    <dbReference type="NCBI Taxonomy" id="41462"/>
    <lineage>
        <taxon>Eukaryota</taxon>
        <taxon>Viridiplantae</taxon>
        <taxon>Chlorophyta</taxon>
        <taxon>core chlorophytes</taxon>
        <taxon>Trebouxiophyceae</taxon>
        <taxon>Trebouxiales</taxon>
        <taxon>Trebouxiaceae</taxon>
        <taxon>Myrmecia</taxon>
    </lineage>
</organism>
<dbReference type="Proteomes" id="UP001489004">
    <property type="component" value="Unassembled WGS sequence"/>
</dbReference>
<keyword evidence="4" id="KW-0808">Transferase</keyword>
<dbReference type="InterPro" id="IPR008271">
    <property type="entry name" value="Ser/Thr_kinase_AS"/>
</dbReference>
<protein>
    <recommendedName>
        <fullName evidence="2">non-specific serine/threonine protein kinase</fullName>
        <ecNumber evidence="2">2.7.11.1</ecNumber>
    </recommendedName>
</protein>
<feature type="compositionally biased region" description="Polar residues" evidence="11">
    <location>
        <begin position="371"/>
        <end position="380"/>
    </location>
</feature>
<keyword evidence="14" id="KW-1185">Reference proteome</keyword>
<dbReference type="PROSITE" id="PS50011">
    <property type="entry name" value="PROTEIN_KINASE_DOM"/>
    <property type="match status" value="1"/>
</dbReference>
<dbReference type="InterPro" id="IPR026147">
    <property type="entry name" value="Rab3GAP1_conserved"/>
</dbReference>
<dbReference type="InterPro" id="IPR011009">
    <property type="entry name" value="Kinase-like_dom_sf"/>
</dbReference>
<feature type="region of interest" description="Disordered" evidence="11">
    <location>
        <begin position="841"/>
        <end position="892"/>
    </location>
</feature>
<dbReference type="InterPro" id="IPR017441">
    <property type="entry name" value="Protein_kinase_ATP_BS"/>
</dbReference>
<dbReference type="Gene3D" id="1.10.510.10">
    <property type="entry name" value="Transferase(Phosphotransferase) domain 1"/>
    <property type="match status" value="1"/>
</dbReference>
<dbReference type="EC" id="2.7.11.1" evidence="2"/>
<feature type="region of interest" description="Disordered" evidence="11">
    <location>
        <begin position="1017"/>
        <end position="1045"/>
    </location>
</feature>
<evidence type="ECO:0000256" key="5">
    <source>
        <dbReference type="ARBA" id="ARBA00022741"/>
    </source>
</evidence>